<dbReference type="Proteomes" id="UP000030960">
    <property type="component" value="Unassembled WGS sequence"/>
</dbReference>
<sequence length="425" mass="46103">MESVRQPTLAKKTRTDPMKLDGTKAEGEAAAMPADGVRGSNQSGVRAHNERLVLSLVRQFGPLAKAEIARRTGLSAQTVSVIMRALEKEGLLEKGEPVRGKVGQPSVPMGLAQGGAYFLGLKVGRRSLDLILTDFHGHVEGRVHLSHRYPTPESVVTFANTAIAQLLDQLTPENRKKVSGLGIATPFRLWDWARPLGLTSSEMEAWRERDIAAEIADTWEFPVYLRNDGSAACGAELVFGDQNKPRDFLYFFVGFFVGGGLVIDNTVFTGRSGNAAALASIPIGIKGAKVRQLVDVASIHTLEQLVIGEGGDSRLIWDNPTEWNLPGDVLSTWVEKAAEGLAYATLSASCLIDFECVVIDGWLPDSVRTSLVDHTRRRLNEIRVAGIEVPDLREGSIGRDARALGAASLPLSDKFLVDRNAFLKA</sequence>
<dbReference type="EMBL" id="JSUQ01000007">
    <property type="protein sequence ID" value="KHQ53529.1"/>
    <property type="molecule type" value="Genomic_DNA"/>
</dbReference>
<keyword evidence="4" id="KW-1185">Reference proteome</keyword>
<dbReference type="GO" id="GO:0009384">
    <property type="term" value="F:N-acylmannosamine kinase activity"/>
    <property type="evidence" value="ECO:0007669"/>
    <property type="project" value="TreeGrafter"/>
</dbReference>
<dbReference type="AlphaFoldDB" id="A0A0B3SST1"/>
<dbReference type="STRING" id="561184.SAMN05216376_106159"/>
<comment type="caution">
    <text evidence="3">The sequence shown here is derived from an EMBL/GenBank/DDBJ whole genome shotgun (WGS) entry which is preliminary data.</text>
</comment>
<gene>
    <name evidence="3" type="ORF">OA50_02059</name>
</gene>
<dbReference type="InterPro" id="IPR043129">
    <property type="entry name" value="ATPase_NBD"/>
</dbReference>
<dbReference type="Gene3D" id="3.30.420.40">
    <property type="match status" value="2"/>
</dbReference>
<dbReference type="Pfam" id="PF12802">
    <property type="entry name" value="MarR_2"/>
    <property type="match status" value="1"/>
</dbReference>
<dbReference type="GO" id="GO:0019262">
    <property type="term" value="P:N-acetylneuraminate catabolic process"/>
    <property type="evidence" value="ECO:0007669"/>
    <property type="project" value="TreeGrafter"/>
</dbReference>
<feature type="compositionally biased region" description="Basic and acidic residues" evidence="1">
    <location>
        <begin position="13"/>
        <end position="27"/>
    </location>
</feature>
<evidence type="ECO:0000259" key="2">
    <source>
        <dbReference type="Pfam" id="PF12802"/>
    </source>
</evidence>
<feature type="domain" description="HTH marR-type" evidence="2">
    <location>
        <begin position="52"/>
        <end position="96"/>
    </location>
</feature>
<evidence type="ECO:0000313" key="3">
    <source>
        <dbReference type="EMBL" id="KHQ53529.1"/>
    </source>
</evidence>
<name>A0A0B3SST1_9RHOB</name>
<dbReference type="InterPro" id="IPR000835">
    <property type="entry name" value="HTH_MarR-typ"/>
</dbReference>
<dbReference type="PATRIC" id="fig|1515334.3.peg.2075"/>
<dbReference type="PANTHER" id="PTHR18964">
    <property type="entry name" value="ROK (REPRESSOR, ORF, KINASE) FAMILY"/>
    <property type="match status" value="1"/>
</dbReference>
<dbReference type="InterPro" id="IPR036390">
    <property type="entry name" value="WH_DNA-bd_sf"/>
</dbReference>
<dbReference type="PANTHER" id="PTHR18964:SF169">
    <property type="entry name" value="N-ACETYLMANNOSAMINE KINASE"/>
    <property type="match status" value="1"/>
</dbReference>
<organism evidence="3 4">
    <name type="scientific">Mameliella alba</name>
    <dbReference type="NCBI Taxonomy" id="561184"/>
    <lineage>
        <taxon>Bacteria</taxon>
        <taxon>Pseudomonadati</taxon>
        <taxon>Pseudomonadota</taxon>
        <taxon>Alphaproteobacteria</taxon>
        <taxon>Rhodobacterales</taxon>
        <taxon>Roseobacteraceae</taxon>
        <taxon>Mameliella</taxon>
    </lineage>
</organism>
<accession>A0A0B3SST1</accession>
<dbReference type="InterPro" id="IPR000600">
    <property type="entry name" value="ROK"/>
</dbReference>
<evidence type="ECO:0000256" key="1">
    <source>
        <dbReference type="SAM" id="MobiDB-lite"/>
    </source>
</evidence>
<proteinExistence type="predicted"/>
<reference evidence="3 4" key="1">
    <citation type="submission" date="2014-10" db="EMBL/GenBank/DDBJ databases">
        <title>Genome sequence of Ponticoccus sp. strain UMTAT08 isolated from clonal culture of toxic dinoflagellate Alexandrium tamiyavanichii.</title>
        <authorList>
            <person name="Gan H.Y."/>
            <person name="Muhd D.-D."/>
            <person name="Mohd Noor M.E."/>
            <person name="Yeong Y.S."/>
            <person name="Usup G."/>
        </authorList>
    </citation>
    <scope>NUCLEOTIDE SEQUENCE [LARGE SCALE GENOMIC DNA]</scope>
    <source>
        <strain evidence="3 4">UMTAT08</strain>
    </source>
</reference>
<feature type="region of interest" description="Disordered" evidence="1">
    <location>
        <begin position="1"/>
        <end position="44"/>
    </location>
</feature>
<dbReference type="InterPro" id="IPR036388">
    <property type="entry name" value="WH-like_DNA-bd_sf"/>
</dbReference>
<evidence type="ECO:0000313" key="4">
    <source>
        <dbReference type="Proteomes" id="UP000030960"/>
    </source>
</evidence>
<dbReference type="SUPFAM" id="SSF53067">
    <property type="entry name" value="Actin-like ATPase domain"/>
    <property type="match status" value="1"/>
</dbReference>
<dbReference type="Gene3D" id="1.10.10.10">
    <property type="entry name" value="Winged helix-like DNA-binding domain superfamily/Winged helix DNA-binding domain"/>
    <property type="match status" value="1"/>
</dbReference>
<protein>
    <submittedName>
        <fullName evidence="3">Putative transcriptional regulator, ROK family protein</fullName>
    </submittedName>
</protein>
<dbReference type="Pfam" id="PF00480">
    <property type="entry name" value="ROK"/>
    <property type="match status" value="1"/>
</dbReference>
<dbReference type="SUPFAM" id="SSF46785">
    <property type="entry name" value="Winged helix' DNA-binding domain"/>
    <property type="match status" value="1"/>
</dbReference>